<dbReference type="RefSeq" id="WP_004817016.1">
    <property type="nucleotide sequence ID" value="NZ_AEXN01000014.1"/>
</dbReference>
<keyword evidence="2" id="KW-1185">Reference proteome</keyword>
<sequence>MKIRNFFYKFILSFFLIFAFTGCVKHENINSNENIESKNILEDKAYYKKDDVVSYIKSYKNFQKII</sequence>
<protein>
    <submittedName>
        <fullName evidence="1">Putative lipoprotein</fullName>
    </submittedName>
</protein>
<dbReference type="EMBL" id="AEXN01000014">
    <property type="protein sequence ID" value="EGC84229.1"/>
    <property type="molecule type" value="Genomic_DNA"/>
</dbReference>
<evidence type="ECO:0000313" key="2">
    <source>
        <dbReference type="Proteomes" id="UP000005277"/>
    </source>
</evidence>
<reference evidence="1 2" key="1">
    <citation type="submission" date="2011-01" db="EMBL/GenBank/DDBJ databases">
        <authorList>
            <person name="Durkin A.S."/>
            <person name="Madupu R."/>
            <person name="Torralba M."/>
            <person name="Gillis M."/>
            <person name="Methe B."/>
            <person name="Sutton G."/>
            <person name="Nelson K.E."/>
        </authorList>
    </citation>
    <scope>NUCLEOTIDE SEQUENCE [LARGE SCALE GENOMIC DNA]</scope>
    <source>
        <strain evidence="1 2">ACS-025-V-Sch4</strain>
    </source>
</reference>
<gene>
    <name evidence="1" type="ORF">HMPREF9246_0917</name>
</gene>
<dbReference type="PROSITE" id="PS51257">
    <property type="entry name" value="PROKAR_LIPOPROTEIN"/>
    <property type="match status" value="1"/>
</dbReference>
<name>F0GZY5_9FIRM</name>
<evidence type="ECO:0000313" key="1">
    <source>
        <dbReference type="EMBL" id="EGC84229.1"/>
    </source>
</evidence>
<keyword evidence="1" id="KW-0449">Lipoprotein</keyword>
<organism evidence="1 2">
    <name type="scientific">Anaerococcus hydrogenalis ACS-025-V-Sch4</name>
    <dbReference type="NCBI Taxonomy" id="879306"/>
    <lineage>
        <taxon>Bacteria</taxon>
        <taxon>Bacillati</taxon>
        <taxon>Bacillota</taxon>
        <taxon>Tissierellia</taxon>
        <taxon>Tissierellales</taxon>
        <taxon>Peptoniphilaceae</taxon>
        <taxon>Anaerococcus</taxon>
    </lineage>
</organism>
<accession>F0GZY5</accession>
<dbReference type="AlphaFoldDB" id="F0GZY5"/>
<dbReference type="Proteomes" id="UP000005277">
    <property type="component" value="Unassembled WGS sequence"/>
</dbReference>
<proteinExistence type="predicted"/>
<comment type="caution">
    <text evidence="1">The sequence shown here is derived from an EMBL/GenBank/DDBJ whole genome shotgun (WGS) entry which is preliminary data.</text>
</comment>